<reference evidence="2 3" key="1">
    <citation type="journal article" date="2015" name="Nat. Commun.">
        <title>Lucilia cuprina genome unlocks parasitic fly biology to underpin future interventions.</title>
        <authorList>
            <person name="Anstead C.A."/>
            <person name="Korhonen P.K."/>
            <person name="Young N.D."/>
            <person name="Hall R.S."/>
            <person name="Jex A.R."/>
            <person name="Murali S.C."/>
            <person name="Hughes D.S."/>
            <person name="Lee S.F."/>
            <person name="Perry T."/>
            <person name="Stroehlein A.J."/>
            <person name="Ansell B.R."/>
            <person name="Breugelmans B."/>
            <person name="Hofmann A."/>
            <person name="Qu J."/>
            <person name="Dugan S."/>
            <person name="Lee S.L."/>
            <person name="Chao H."/>
            <person name="Dinh H."/>
            <person name="Han Y."/>
            <person name="Doddapaneni H.V."/>
            <person name="Worley K.C."/>
            <person name="Muzny D.M."/>
            <person name="Ioannidis P."/>
            <person name="Waterhouse R.M."/>
            <person name="Zdobnov E.M."/>
            <person name="James P.J."/>
            <person name="Bagnall N.H."/>
            <person name="Kotze A.C."/>
            <person name="Gibbs R.A."/>
            <person name="Richards S."/>
            <person name="Batterham P."/>
            <person name="Gasser R.B."/>
        </authorList>
    </citation>
    <scope>NUCLEOTIDE SEQUENCE [LARGE SCALE GENOMIC DNA]</scope>
    <source>
        <strain evidence="2 3">LS</strain>
        <tissue evidence="2">Full body</tissue>
    </source>
</reference>
<protein>
    <submittedName>
        <fullName evidence="2">Uncharacterized protein</fullName>
    </submittedName>
</protein>
<comment type="caution">
    <text evidence="2">The sequence shown here is derived from an EMBL/GenBank/DDBJ whole genome shotgun (WGS) entry which is preliminary data.</text>
</comment>
<evidence type="ECO:0000256" key="1">
    <source>
        <dbReference type="SAM" id="MobiDB-lite"/>
    </source>
</evidence>
<dbReference type="AlphaFoldDB" id="A0A0L0CE87"/>
<feature type="region of interest" description="Disordered" evidence="1">
    <location>
        <begin position="1"/>
        <end position="30"/>
    </location>
</feature>
<dbReference type="EMBL" id="JRES01000503">
    <property type="protein sequence ID" value="KNC30565.1"/>
    <property type="molecule type" value="Genomic_DNA"/>
</dbReference>
<feature type="compositionally biased region" description="Polar residues" evidence="1">
    <location>
        <begin position="1"/>
        <end position="13"/>
    </location>
</feature>
<gene>
    <name evidence="2" type="ORF">FF38_05584</name>
</gene>
<dbReference type="OrthoDB" id="7675754at2759"/>
<dbReference type="OMA" id="DSMRFHR"/>
<evidence type="ECO:0000313" key="2">
    <source>
        <dbReference type="EMBL" id="KNC30565.1"/>
    </source>
</evidence>
<name>A0A0L0CE87_LUCCU</name>
<accession>A0A0L0CE87</accession>
<organism evidence="2 3">
    <name type="scientific">Lucilia cuprina</name>
    <name type="common">Green bottle fly</name>
    <name type="synonym">Australian sheep blowfly</name>
    <dbReference type="NCBI Taxonomy" id="7375"/>
    <lineage>
        <taxon>Eukaryota</taxon>
        <taxon>Metazoa</taxon>
        <taxon>Ecdysozoa</taxon>
        <taxon>Arthropoda</taxon>
        <taxon>Hexapoda</taxon>
        <taxon>Insecta</taxon>
        <taxon>Pterygota</taxon>
        <taxon>Neoptera</taxon>
        <taxon>Endopterygota</taxon>
        <taxon>Diptera</taxon>
        <taxon>Brachycera</taxon>
        <taxon>Muscomorpha</taxon>
        <taxon>Oestroidea</taxon>
        <taxon>Calliphoridae</taxon>
        <taxon>Luciliinae</taxon>
        <taxon>Lucilia</taxon>
    </lineage>
</organism>
<dbReference type="InterPro" id="IPR032004">
    <property type="entry name" value="DUF4790"/>
</dbReference>
<proteinExistence type="predicted"/>
<keyword evidence="3" id="KW-1185">Reference proteome</keyword>
<dbReference type="Proteomes" id="UP000037069">
    <property type="component" value="Unassembled WGS sequence"/>
</dbReference>
<dbReference type="Pfam" id="PF16037">
    <property type="entry name" value="DUF4790"/>
    <property type="match status" value="1"/>
</dbReference>
<sequence>MTTLEETQTSAINDQRRSRRSSYARKSQKSLEELAAERKLREEEEKRENLKEILKNIYKKELQHPDERDVSLQPSFSKFQLPYIIKCRNRYNASKKLYEQRFQYEIEQLIAQQATGYEAARLNRHLCITTIWPPLHSRSEIAHTQRYFFSLTRKERQRLNWIMSTKII</sequence>
<evidence type="ECO:0000313" key="3">
    <source>
        <dbReference type="Proteomes" id="UP000037069"/>
    </source>
</evidence>
<feature type="compositionally biased region" description="Basic residues" evidence="1">
    <location>
        <begin position="17"/>
        <end position="28"/>
    </location>
</feature>